<gene>
    <name evidence="4" type="ORF">TELCIR_03041</name>
</gene>
<dbReference type="PANTHER" id="PTHR10997">
    <property type="entry name" value="IMPORTIN-7, 8, 11"/>
    <property type="match status" value="1"/>
</dbReference>
<evidence type="ECO:0000313" key="5">
    <source>
        <dbReference type="Proteomes" id="UP000230423"/>
    </source>
</evidence>
<keyword evidence="3" id="KW-0813">Transport</keyword>
<protein>
    <submittedName>
        <fullName evidence="4">Uncharacterized protein</fullName>
    </submittedName>
</protein>
<dbReference type="InterPro" id="IPR016024">
    <property type="entry name" value="ARM-type_fold"/>
</dbReference>
<dbReference type="GO" id="GO:0005635">
    <property type="term" value="C:nuclear envelope"/>
    <property type="evidence" value="ECO:0007669"/>
    <property type="project" value="TreeGrafter"/>
</dbReference>
<name>A0A2G9UXF0_TELCI</name>
<sequence length="534" mass="60433">MRSYPQYYYASDVGICGVNQCAKQPGFVPELLNIIADGTVPEPIGDDDDSEEDAAEHCCLSDEDKNAVKANILNTICEANEASRFKRSKDKEVIAGPVSKIEPLVFYHCNQMLNNQSAEAVIIKKQGLKIIYVLTQLNSIEDREERAHTVWWKCKKWAIKLLDRIFDRYGSPNQVPVSYVVFAKHFLTKWSSSALEVIMILLNAQRNNVYVSDRETRWKGAKAREIGEGVKLYYNGEDTKRNGVAIAVAESLKDHVSALNRDLIRNVLFPLMCYNDDDEEMWEENVEEYIRFKFEAIKIEWSANYPISAAKRLRCDKSDACTDIFEDLHNPVCEAGALLRGLAKRKDIVQPVLAFAINVLTRSTNPREVEGALRMIGELEAQLTKSRKLAHDEQGVHGCDVATTANVNDSLHMIVMPSVKKYKGDVERMLDTLCVNRLSDPNKFVKARAAWCFRQYSDAHFRTTSILSKVLELVAKTQVEDVVRVVDEILEHFMDAVIPIAAEIAESLASCGRSPRDYGSSRAECFEDCEIYIH</sequence>
<dbReference type="OrthoDB" id="760868at2759"/>
<dbReference type="PANTHER" id="PTHR10997:SF18">
    <property type="entry name" value="D-IMPORTIN 7_RANBP7"/>
    <property type="match status" value="1"/>
</dbReference>
<keyword evidence="3" id="KW-0653">Protein transport</keyword>
<dbReference type="GO" id="GO:0005829">
    <property type="term" value="C:cytosol"/>
    <property type="evidence" value="ECO:0007669"/>
    <property type="project" value="TreeGrafter"/>
</dbReference>
<dbReference type="InterPro" id="IPR011989">
    <property type="entry name" value="ARM-like"/>
</dbReference>
<dbReference type="AlphaFoldDB" id="A0A2G9UXF0"/>
<organism evidence="4 5">
    <name type="scientific">Teladorsagia circumcincta</name>
    <name type="common">Brown stomach worm</name>
    <name type="synonym">Ostertagia circumcincta</name>
    <dbReference type="NCBI Taxonomy" id="45464"/>
    <lineage>
        <taxon>Eukaryota</taxon>
        <taxon>Metazoa</taxon>
        <taxon>Ecdysozoa</taxon>
        <taxon>Nematoda</taxon>
        <taxon>Chromadorea</taxon>
        <taxon>Rhabditida</taxon>
        <taxon>Rhabditina</taxon>
        <taxon>Rhabditomorpha</taxon>
        <taxon>Strongyloidea</taxon>
        <taxon>Trichostrongylidae</taxon>
        <taxon>Teladorsagia</taxon>
    </lineage>
</organism>
<dbReference type="GO" id="GO:0006606">
    <property type="term" value="P:protein import into nucleus"/>
    <property type="evidence" value="ECO:0007669"/>
    <property type="project" value="TreeGrafter"/>
</dbReference>
<dbReference type="EMBL" id="KZ345200">
    <property type="protein sequence ID" value="PIO74938.1"/>
    <property type="molecule type" value="Genomic_DNA"/>
</dbReference>
<reference evidence="4 5" key="1">
    <citation type="submission" date="2015-09" db="EMBL/GenBank/DDBJ databases">
        <title>Draft genome of the parasitic nematode Teladorsagia circumcincta isolate WARC Sus (inbred).</title>
        <authorList>
            <person name="Mitreva M."/>
        </authorList>
    </citation>
    <scope>NUCLEOTIDE SEQUENCE [LARGE SCALE GENOMIC DNA]</scope>
    <source>
        <strain evidence="4 5">S</strain>
    </source>
</reference>
<evidence type="ECO:0000256" key="2">
    <source>
        <dbReference type="ARBA" id="ARBA00022490"/>
    </source>
</evidence>
<proteinExistence type="predicted"/>
<keyword evidence="5" id="KW-1185">Reference proteome</keyword>
<evidence type="ECO:0000256" key="1">
    <source>
        <dbReference type="ARBA" id="ARBA00004496"/>
    </source>
</evidence>
<dbReference type="Gene3D" id="1.25.10.10">
    <property type="entry name" value="Leucine-rich Repeat Variant"/>
    <property type="match status" value="1"/>
</dbReference>
<dbReference type="Proteomes" id="UP000230423">
    <property type="component" value="Unassembled WGS sequence"/>
</dbReference>
<evidence type="ECO:0000256" key="3">
    <source>
        <dbReference type="ARBA" id="ARBA00022927"/>
    </source>
</evidence>
<dbReference type="SUPFAM" id="SSF48371">
    <property type="entry name" value="ARM repeat"/>
    <property type="match status" value="1"/>
</dbReference>
<comment type="subcellular location">
    <subcellularLocation>
        <location evidence="1">Cytoplasm</location>
    </subcellularLocation>
</comment>
<keyword evidence="2" id="KW-0963">Cytoplasm</keyword>
<accession>A0A2G9UXF0</accession>
<evidence type="ECO:0000313" key="4">
    <source>
        <dbReference type="EMBL" id="PIO74938.1"/>
    </source>
</evidence>